<dbReference type="CDD" id="cd03801">
    <property type="entry name" value="GT4_PimA-like"/>
    <property type="match status" value="1"/>
</dbReference>
<keyword evidence="2" id="KW-0378">Hydrolase</keyword>
<dbReference type="EMBL" id="CP009621">
    <property type="protein sequence ID" value="AKD04400.1"/>
    <property type="molecule type" value="Genomic_DNA"/>
</dbReference>
<dbReference type="GO" id="GO:0016787">
    <property type="term" value="F:hydrolase activity"/>
    <property type="evidence" value="ECO:0007669"/>
    <property type="project" value="UniProtKB-KW"/>
</dbReference>
<organism evidence="2 3">
    <name type="scientific">Pontibacter korlensis</name>
    <dbReference type="NCBI Taxonomy" id="400092"/>
    <lineage>
        <taxon>Bacteria</taxon>
        <taxon>Pseudomonadati</taxon>
        <taxon>Bacteroidota</taxon>
        <taxon>Cytophagia</taxon>
        <taxon>Cytophagales</taxon>
        <taxon>Hymenobacteraceae</taxon>
        <taxon>Pontibacter</taxon>
    </lineage>
</organism>
<evidence type="ECO:0000313" key="3">
    <source>
        <dbReference type="Proteomes" id="UP000033109"/>
    </source>
</evidence>
<dbReference type="STRING" id="400092.PKOR_16540"/>
<accession>A0A0E3ZFK2</accession>
<dbReference type="PANTHER" id="PTHR45947">
    <property type="entry name" value="SULFOQUINOVOSYL TRANSFERASE SQD2"/>
    <property type="match status" value="1"/>
</dbReference>
<evidence type="ECO:0000259" key="1">
    <source>
        <dbReference type="Pfam" id="PF13439"/>
    </source>
</evidence>
<proteinExistence type="predicted"/>
<dbReference type="RefSeq" id="WP_046312201.1">
    <property type="nucleotide sequence ID" value="NZ_CBCSCY010000006.1"/>
</dbReference>
<name>A0A0E3ZFK2_9BACT</name>
<reference evidence="2 3" key="1">
    <citation type="journal article" date="2015" name="Sci. Rep.">
        <title>Unraveling adaptation of Pontibacter korlensis to radiation and infertility in desert through complete genome and comparative transcriptomic analysis.</title>
        <authorList>
            <person name="Dai J."/>
            <person name="Dai W."/>
            <person name="Qiu C."/>
            <person name="Yang Z."/>
            <person name="Zhang Y."/>
            <person name="Zhou M."/>
            <person name="Zhang L."/>
            <person name="Fang C."/>
            <person name="Gao Q."/>
            <person name="Yang Q."/>
            <person name="Li X."/>
            <person name="Wang Z."/>
            <person name="Wang Z."/>
            <person name="Jia Z."/>
            <person name="Chen X."/>
        </authorList>
    </citation>
    <scope>NUCLEOTIDE SEQUENCE [LARGE SCALE GENOMIC DNA]</scope>
    <source>
        <strain evidence="2 3">X14-1T</strain>
    </source>
</reference>
<dbReference type="InterPro" id="IPR050194">
    <property type="entry name" value="Glycosyltransferase_grp1"/>
</dbReference>
<protein>
    <submittedName>
        <fullName evidence="2">Glycoside hydrolase</fullName>
    </submittedName>
</protein>
<dbReference type="Gene3D" id="3.40.50.2000">
    <property type="entry name" value="Glycogen Phosphorylase B"/>
    <property type="match status" value="2"/>
</dbReference>
<dbReference type="AlphaFoldDB" id="A0A0E3ZFK2"/>
<keyword evidence="3" id="KW-1185">Reference proteome</keyword>
<dbReference type="SUPFAM" id="SSF53756">
    <property type="entry name" value="UDP-Glycosyltransferase/glycogen phosphorylase"/>
    <property type="match status" value="1"/>
</dbReference>
<dbReference type="PANTHER" id="PTHR45947:SF3">
    <property type="entry name" value="SULFOQUINOVOSYL TRANSFERASE SQD2"/>
    <property type="match status" value="1"/>
</dbReference>
<sequence length="311" mass="35272">MEVLYISRSNSDKPHPFVEEQAAALTKNHGVKIEHFLIRSGGVLGYLKAVNQLADYIKENKTDIIHVHYGLSALVAVISRLILFKSIKIIVTYHGSDINKASERRISLFAARFSSHNIVVSEKMLKYFRHNCTVIPCGVDTDIELNYRECTRKHYGWGNNDFVILFSSSFTREEKDPDFAFKVVDDLKRVSDKSIKFIELKGYTREELTKLMQAADALIMCSKTEGSPQVVKEAILNSLPVISNDVGDVKAICSTADNCFIIPKKVDEYVKCLHFLSQTNPRIKNRLPVIEAFSNRLISTKLFNIYSQTLS</sequence>
<dbReference type="Pfam" id="PF13692">
    <property type="entry name" value="Glyco_trans_1_4"/>
    <property type="match status" value="1"/>
</dbReference>
<dbReference type="OrthoDB" id="9792269at2"/>
<dbReference type="HOGENOM" id="CLU_066829_0_0_10"/>
<dbReference type="Pfam" id="PF13439">
    <property type="entry name" value="Glyco_transf_4"/>
    <property type="match status" value="1"/>
</dbReference>
<dbReference type="KEGG" id="pko:PKOR_16540"/>
<dbReference type="Proteomes" id="UP000033109">
    <property type="component" value="Chromosome"/>
</dbReference>
<dbReference type="InterPro" id="IPR028098">
    <property type="entry name" value="Glyco_trans_4-like_N"/>
</dbReference>
<gene>
    <name evidence="2" type="ORF">PKOR_16540</name>
</gene>
<dbReference type="GO" id="GO:0016757">
    <property type="term" value="F:glycosyltransferase activity"/>
    <property type="evidence" value="ECO:0007669"/>
    <property type="project" value="UniProtKB-ARBA"/>
</dbReference>
<evidence type="ECO:0000313" key="2">
    <source>
        <dbReference type="EMBL" id="AKD04400.1"/>
    </source>
</evidence>
<dbReference type="PATRIC" id="fig|400092.3.peg.3627"/>
<feature type="domain" description="Glycosyltransferase subfamily 4-like N-terminal" evidence="1">
    <location>
        <begin position="36"/>
        <end position="142"/>
    </location>
</feature>